<organism evidence="9 10">
    <name type="scientific">Leptospira harrisiae</name>
    <dbReference type="NCBI Taxonomy" id="2023189"/>
    <lineage>
        <taxon>Bacteria</taxon>
        <taxon>Pseudomonadati</taxon>
        <taxon>Spirochaetota</taxon>
        <taxon>Spirochaetia</taxon>
        <taxon>Leptospirales</taxon>
        <taxon>Leptospiraceae</taxon>
        <taxon>Leptospira</taxon>
    </lineage>
</organism>
<dbReference type="GO" id="GO:0015031">
    <property type="term" value="P:protein transport"/>
    <property type="evidence" value="ECO:0007669"/>
    <property type="project" value="UniProtKB-KW"/>
</dbReference>
<evidence type="ECO:0000256" key="2">
    <source>
        <dbReference type="ARBA" id="ARBA00005811"/>
    </source>
</evidence>
<evidence type="ECO:0000313" key="9">
    <source>
        <dbReference type="EMBL" id="PJZ83225.1"/>
    </source>
</evidence>
<gene>
    <name evidence="9" type="ORF">CH364_16200</name>
</gene>
<dbReference type="PANTHER" id="PTHR30558">
    <property type="entry name" value="EXBD MEMBRANE COMPONENT OF PMF-DRIVEN MACROMOLECULE IMPORT SYSTEM"/>
    <property type="match status" value="1"/>
</dbReference>
<keyword evidence="5 8" id="KW-1133">Transmembrane helix</keyword>
<feature type="transmembrane region" description="Helical" evidence="8">
    <location>
        <begin position="12"/>
        <end position="32"/>
    </location>
</feature>
<evidence type="ECO:0000256" key="1">
    <source>
        <dbReference type="ARBA" id="ARBA00004162"/>
    </source>
</evidence>
<dbReference type="InterPro" id="IPR003400">
    <property type="entry name" value="ExbD"/>
</dbReference>
<dbReference type="GO" id="GO:0005886">
    <property type="term" value="C:plasma membrane"/>
    <property type="evidence" value="ECO:0007669"/>
    <property type="project" value="UniProtKB-SubCell"/>
</dbReference>
<dbReference type="OrthoDB" id="332118at2"/>
<protein>
    <submittedName>
        <fullName evidence="9">Biopolymer transporter ExbD</fullName>
    </submittedName>
</protein>
<evidence type="ECO:0000256" key="4">
    <source>
        <dbReference type="ARBA" id="ARBA00022692"/>
    </source>
</evidence>
<comment type="caution">
    <text evidence="9">The sequence shown here is derived from an EMBL/GenBank/DDBJ whole genome shotgun (WGS) entry which is preliminary data.</text>
</comment>
<keyword evidence="10" id="KW-1185">Reference proteome</keyword>
<evidence type="ECO:0000256" key="7">
    <source>
        <dbReference type="RuleBase" id="RU003879"/>
    </source>
</evidence>
<reference evidence="9 10" key="1">
    <citation type="submission" date="2017-07" db="EMBL/GenBank/DDBJ databases">
        <title>Leptospira spp. isolated from tropical soils.</title>
        <authorList>
            <person name="Thibeaux R."/>
            <person name="Iraola G."/>
            <person name="Ferres I."/>
            <person name="Bierque E."/>
            <person name="Girault D."/>
            <person name="Soupe-Gilbert M.-E."/>
            <person name="Picardeau M."/>
            <person name="Goarant C."/>
        </authorList>
    </citation>
    <scope>NUCLEOTIDE SEQUENCE [LARGE SCALE GENOMIC DNA]</scope>
    <source>
        <strain evidence="9 10">FH2-B-A1</strain>
    </source>
</reference>
<accession>A0A2N0AG03</accession>
<dbReference type="GO" id="GO:0022857">
    <property type="term" value="F:transmembrane transporter activity"/>
    <property type="evidence" value="ECO:0007669"/>
    <property type="project" value="InterPro"/>
</dbReference>
<evidence type="ECO:0000256" key="8">
    <source>
        <dbReference type="SAM" id="Phobius"/>
    </source>
</evidence>
<keyword evidence="3" id="KW-1003">Cell membrane</keyword>
<dbReference type="Pfam" id="PF02472">
    <property type="entry name" value="ExbD"/>
    <property type="match status" value="1"/>
</dbReference>
<keyword evidence="4 7" id="KW-0812">Transmembrane</keyword>
<dbReference type="Proteomes" id="UP000232145">
    <property type="component" value="Unassembled WGS sequence"/>
</dbReference>
<proteinExistence type="inferred from homology"/>
<evidence type="ECO:0000256" key="6">
    <source>
        <dbReference type="ARBA" id="ARBA00023136"/>
    </source>
</evidence>
<dbReference type="EMBL" id="NPDX01000006">
    <property type="protein sequence ID" value="PJZ83225.1"/>
    <property type="molecule type" value="Genomic_DNA"/>
</dbReference>
<dbReference type="AlphaFoldDB" id="A0A2N0AG03"/>
<dbReference type="RefSeq" id="WP_100744979.1">
    <property type="nucleotide sequence ID" value="NZ_NPDW01000003.1"/>
</dbReference>
<keyword evidence="6 8" id="KW-0472">Membrane</keyword>
<keyword evidence="7" id="KW-0653">Protein transport</keyword>
<keyword evidence="7" id="KW-0813">Transport</keyword>
<sequence length="131" mass="14815">MKLRKSSSNALIDISSLIDVLFILLIFLMLAVRFTETTSTLQLDLPKTKTESIGEESPKFKISINHLGTIYLDGKETPKESFLNVIPMNVDGKSSVVLEVDKQTKFEFFVFVTDILKLKGYQKINIVTLKD</sequence>
<comment type="subcellular location">
    <subcellularLocation>
        <location evidence="1">Cell membrane</location>
        <topology evidence="1">Single-pass membrane protein</topology>
    </subcellularLocation>
    <subcellularLocation>
        <location evidence="7">Cell membrane</location>
        <topology evidence="7">Single-pass type II membrane protein</topology>
    </subcellularLocation>
</comment>
<evidence type="ECO:0000256" key="5">
    <source>
        <dbReference type="ARBA" id="ARBA00022989"/>
    </source>
</evidence>
<comment type="similarity">
    <text evidence="2 7">Belongs to the ExbD/TolR family.</text>
</comment>
<name>A0A2N0AG03_9LEPT</name>
<evidence type="ECO:0000313" key="10">
    <source>
        <dbReference type="Proteomes" id="UP000232145"/>
    </source>
</evidence>
<evidence type="ECO:0000256" key="3">
    <source>
        <dbReference type="ARBA" id="ARBA00022475"/>
    </source>
</evidence>